<feature type="region of interest" description="Disordered" evidence="2">
    <location>
        <begin position="1194"/>
        <end position="1266"/>
    </location>
</feature>
<dbReference type="GO" id="GO:0005576">
    <property type="term" value="C:extracellular region"/>
    <property type="evidence" value="ECO:0007669"/>
    <property type="project" value="InterPro"/>
</dbReference>
<accession>A0A9D3M6K1</accession>
<keyword evidence="4" id="KW-1185">Reference proteome</keyword>
<protein>
    <submittedName>
        <fullName evidence="3">Uncharacterized protein</fullName>
    </submittedName>
</protein>
<evidence type="ECO:0000256" key="1">
    <source>
        <dbReference type="ARBA" id="ARBA00010090"/>
    </source>
</evidence>
<dbReference type="GO" id="GO:0042157">
    <property type="term" value="P:lipoprotein metabolic process"/>
    <property type="evidence" value="ECO:0007669"/>
    <property type="project" value="InterPro"/>
</dbReference>
<dbReference type="PANTHER" id="PTHR14096">
    <property type="entry name" value="APOLIPOPROTEIN L"/>
    <property type="match status" value="1"/>
</dbReference>
<feature type="compositionally biased region" description="Basic and acidic residues" evidence="2">
    <location>
        <begin position="1233"/>
        <end position="1246"/>
    </location>
</feature>
<dbReference type="GO" id="GO:0008289">
    <property type="term" value="F:lipid binding"/>
    <property type="evidence" value="ECO:0007669"/>
    <property type="project" value="InterPro"/>
</dbReference>
<feature type="region of interest" description="Disordered" evidence="2">
    <location>
        <begin position="1"/>
        <end position="495"/>
    </location>
</feature>
<feature type="compositionally biased region" description="Polar residues" evidence="2">
    <location>
        <begin position="69"/>
        <end position="82"/>
    </location>
</feature>
<feature type="compositionally biased region" description="Polar residues" evidence="2">
    <location>
        <begin position="629"/>
        <end position="654"/>
    </location>
</feature>
<feature type="compositionally biased region" description="Basic and acidic residues" evidence="2">
    <location>
        <begin position="329"/>
        <end position="361"/>
    </location>
</feature>
<dbReference type="AlphaFoldDB" id="A0A9D3M6K1"/>
<reference evidence="3" key="1">
    <citation type="submission" date="2021-01" db="EMBL/GenBank/DDBJ databases">
        <title>A chromosome-scale assembly of European eel, Anguilla anguilla.</title>
        <authorList>
            <person name="Henkel C."/>
            <person name="Jong-Raadsen S.A."/>
            <person name="Dufour S."/>
            <person name="Weltzien F.-A."/>
            <person name="Palstra A.P."/>
            <person name="Pelster B."/>
            <person name="Spaink H.P."/>
            <person name="Van Den Thillart G.E."/>
            <person name="Jansen H."/>
            <person name="Zahm M."/>
            <person name="Klopp C."/>
            <person name="Cedric C."/>
            <person name="Louis A."/>
            <person name="Berthelot C."/>
            <person name="Parey E."/>
            <person name="Roest Crollius H."/>
            <person name="Montfort J."/>
            <person name="Robinson-Rechavi M."/>
            <person name="Bucao C."/>
            <person name="Bouchez O."/>
            <person name="Gislard M."/>
            <person name="Lluch J."/>
            <person name="Milhes M."/>
            <person name="Lampietro C."/>
            <person name="Lopez Roques C."/>
            <person name="Donnadieu C."/>
            <person name="Braasch I."/>
            <person name="Desvignes T."/>
            <person name="Postlethwait J."/>
            <person name="Bobe J."/>
            <person name="Guiguen Y."/>
            <person name="Dirks R."/>
        </authorList>
    </citation>
    <scope>NUCLEOTIDE SEQUENCE</scope>
    <source>
        <strain evidence="3">Tag_6206</strain>
        <tissue evidence="3">Liver</tissue>
    </source>
</reference>
<dbReference type="Pfam" id="PF05461">
    <property type="entry name" value="ApoL"/>
    <property type="match status" value="1"/>
</dbReference>
<dbReference type="InterPro" id="IPR008405">
    <property type="entry name" value="ApoL"/>
</dbReference>
<feature type="compositionally biased region" description="Basic and acidic residues" evidence="2">
    <location>
        <begin position="143"/>
        <end position="152"/>
    </location>
</feature>
<feature type="compositionally biased region" description="Basic and acidic residues" evidence="2">
    <location>
        <begin position="38"/>
        <end position="68"/>
    </location>
</feature>
<feature type="region of interest" description="Disordered" evidence="2">
    <location>
        <begin position="743"/>
        <end position="787"/>
    </location>
</feature>
<feature type="compositionally biased region" description="Low complexity" evidence="2">
    <location>
        <begin position="455"/>
        <end position="469"/>
    </location>
</feature>
<comment type="caution">
    <text evidence="3">The sequence shown here is derived from an EMBL/GenBank/DDBJ whole genome shotgun (WGS) entry which is preliminary data.</text>
</comment>
<dbReference type="EMBL" id="JAFIRN010000009">
    <property type="protein sequence ID" value="KAG5841698.1"/>
    <property type="molecule type" value="Genomic_DNA"/>
</dbReference>
<feature type="compositionally biased region" description="Polar residues" evidence="2">
    <location>
        <begin position="256"/>
        <end position="275"/>
    </location>
</feature>
<feature type="compositionally biased region" description="Basic and acidic residues" evidence="2">
    <location>
        <begin position="1197"/>
        <end position="1225"/>
    </location>
</feature>
<evidence type="ECO:0000313" key="4">
    <source>
        <dbReference type="Proteomes" id="UP001044222"/>
    </source>
</evidence>
<name>A0A9D3M6K1_ANGAN</name>
<feature type="compositionally biased region" description="Polar residues" evidence="2">
    <location>
        <begin position="99"/>
        <end position="111"/>
    </location>
</feature>
<dbReference type="PANTHER" id="PTHR14096:SF34">
    <property type="entry name" value="APOLIPOPROTEIN L3-LIKE-RELATED"/>
    <property type="match status" value="1"/>
</dbReference>
<dbReference type="GO" id="GO:0006869">
    <property type="term" value="P:lipid transport"/>
    <property type="evidence" value="ECO:0007669"/>
    <property type="project" value="InterPro"/>
</dbReference>
<dbReference type="Proteomes" id="UP001044222">
    <property type="component" value="Chromosome 9"/>
</dbReference>
<feature type="compositionally biased region" description="Polar residues" evidence="2">
    <location>
        <begin position="196"/>
        <end position="215"/>
    </location>
</feature>
<organism evidence="3 4">
    <name type="scientific">Anguilla anguilla</name>
    <name type="common">European freshwater eel</name>
    <name type="synonym">Muraena anguilla</name>
    <dbReference type="NCBI Taxonomy" id="7936"/>
    <lineage>
        <taxon>Eukaryota</taxon>
        <taxon>Metazoa</taxon>
        <taxon>Chordata</taxon>
        <taxon>Craniata</taxon>
        <taxon>Vertebrata</taxon>
        <taxon>Euteleostomi</taxon>
        <taxon>Actinopterygii</taxon>
        <taxon>Neopterygii</taxon>
        <taxon>Teleostei</taxon>
        <taxon>Anguilliformes</taxon>
        <taxon>Anguillidae</taxon>
        <taxon>Anguilla</taxon>
    </lineage>
</organism>
<evidence type="ECO:0000256" key="2">
    <source>
        <dbReference type="SAM" id="MobiDB-lite"/>
    </source>
</evidence>
<feature type="compositionally biased region" description="Polar residues" evidence="2">
    <location>
        <begin position="759"/>
        <end position="768"/>
    </location>
</feature>
<feature type="compositionally biased region" description="Polar residues" evidence="2">
    <location>
        <begin position="306"/>
        <end position="328"/>
    </location>
</feature>
<feature type="compositionally biased region" description="Polar residues" evidence="2">
    <location>
        <begin position="232"/>
        <end position="244"/>
    </location>
</feature>
<comment type="similarity">
    <text evidence="1">Belongs to the apolipoprotein L family.</text>
</comment>
<gene>
    <name evidence="3" type="ORF">ANANG_G00169480</name>
</gene>
<feature type="compositionally biased region" description="Polar residues" evidence="2">
    <location>
        <begin position="409"/>
        <end position="421"/>
    </location>
</feature>
<sequence>MEQCQVPADVKGTKSKQSTKILKKMKKNLRPNRSTAQSDRDVTQSETNEDHGEETNTQKDSLTADRELSASNDSLSDISNAEGSEILKKMKKNLRPLRSTAQVGREVNQSEGAEDYGEKTETRQDSLSTHRELSASNDSLSDNTKRSGILKEIKKKLRPIRSTAQSDREVSQSESTEDHGEETNTQKFCMREDSLTAHSELSASKDSLSDISNSEGPGILMKMKKNLRPVRSTAQGGREVNQSEGTEDYGEKTETRQISSDTDSVDPPQTHSSTETELEAPDNTQKKGGKLAGIFRKSPKLAERSLPSQENESTPTELSASNDSLSEVSTKEKGDKLTDWFRRAPKPAERTRPAQENESTRSELSADSESVLDVNTKEKGGMFSGMFRTKSPKPAESTPSAQEDESIQRELSASNDSLSDINTKEKGGIFGGMFRKSPKTSRDRTPAQDSLSIHSELSGSNDSLSDNNSKTARESSQLDSTENHKEETDNQQDKVFGGLLWKIPKDRTATFTSYVTDSNLVEEKGRPDNKQISFDAVGVDPQQTHSTTETELEAPDTTQKKGGKLAGLFRKSPKPAESTLLAQEDESIQRELSASNDSLSDINTKEKGGIFGGMFRSKSPKRSRDPTLAQDNLSAHSELSGSKDSLSDNIQISFDANDVGPHKHTAPQRQSSRALMTHRLDRGGVWVGSKKGGKLAGLFRKFPKPAESTLLAQEDESIESELSASNTNLLDINTKEKGGIFSGMFRSKSPKGSKDPTPAQVSMDTESGTLAGGDEKREESRRPKRKVSFRVTRTLPRTPKITLQPPIQESEEEELLEKSFEMVELPSVQESSVEVQMVEMAPLPSETNPLDTTEDDDDGLLDWWRTVEGWNEWNESSNFKEDEEELAIEQAADRVYLGAQLFVRLFNQRGASLQKRILELLALADAADSFHKRALKASMGGRVASVIGSVTTITGLILAPFTFGSSIIVTAVGIGVATAGTITSASAHITDSVHFTLDRKKVEKMIEGYQEEVKDIRECMEFVQQGMHTLQGWNFEKYTDSVAKRALNRNIKHVVKEGARAGKALMINTDRLVSTVQVLSVAGGAAKAAQAISVTTGVMSALFLALDIFFLAKDSHDLRKGAKTKFAKKLREVCKELQDGLLELNKVKTTLQKTMDGIEVEEVEEEEEEEEDEEDLALKSDPAKMAQLEEEINQIEQKLDQEVLEKKKEGEGEGRKESRRNDTRPRSKAISHSTKETRWEGPDADPKAPPPARHKRCVSQRDPLSI</sequence>
<feature type="compositionally biased region" description="Basic and acidic residues" evidence="2">
    <location>
        <begin position="116"/>
        <end position="133"/>
    </location>
</feature>
<dbReference type="GO" id="GO:0016020">
    <property type="term" value="C:membrane"/>
    <property type="evidence" value="ECO:0007669"/>
    <property type="project" value="TreeGrafter"/>
</dbReference>
<feature type="compositionally biased region" description="Acidic residues" evidence="2">
    <location>
        <begin position="1160"/>
        <end position="1175"/>
    </location>
</feature>
<feature type="compositionally biased region" description="Basic and acidic residues" evidence="2">
    <location>
        <begin position="481"/>
        <end position="492"/>
    </location>
</feature>
<feature type="compositionally biased region" description="Polar residues" evidence="2">
    <location>
        <begin position="590"/>
        <end position="602"/>
    </location>
</feature>
<feature type="region of interest" description="Disordered" evidence="2">
    <location>
        <begin position="522"/>
        <end position="674"/>
    </location>
</feature>
<feature type="region of interest" description="Disordered" evidence="2">
    <location>
        <begin position="1160"/>
        <end position="1180"/>
    </location>
</feature>
<evidence type="ECO:0000313" key="3">
    <source>
        <dbReference type="EMBL" id="KAG5841698.1"/>
    </source>
</evidence>
<proteinExistence type="inferred from homology"/>
<feature type="compositionally biased region" description="Basic residues" evidence="2">
    <location>
        <begin position="21"/>
        <end position="30"/>
    </location>
</feature>
<feature type="compositionally biased region" description="Basic and acidic residues" evidence="2">
    <location>
        <begin position="166"/>
        <end position="195"/>
    </location>
</feature>